<evidence type="ECO:0000256" key="4">
    <source>
        <dbReference type="SAM" id="SignalP"/>
    </source>
</evidence>
<dbReference type="SUPFAM" id="SSF56935">
    <property type="entry name" value="Porins"/>
    <property type="match status" value="1"/>
</dbReference>
<dbReference type="Gene3D" id="2.40.170.20">
    <property type="entry name" value="TonB-dependent receptor, beta-barrel domain"/>
    <property type="match status" value="1"/>
</dbReference>
<accession>A0A8T9T1V5</accession>
<feature type="chain" id="PRO_5035863522" evidence="4">
    <location>
        <begin position="22"/>
        <end position="802"/>
    </location>
</feature>
<comment type="subcellular location">
    <subcellularLocation>
        <location evidence="1">Cell outer membrane</location>
    </subcellularLocation>
</comment>
<dbReference type="Pfam" id="PF13620">
    <property type="entry name" value="CarboxypepD_reg"/>
    <property type="match status" value="1"/>
</dbReference>
<dbReference type="InterPro" id="IPR008969">
    <property type="entry name" value="CarboxyPept-like_regulatory"/>
</dbReference>
<feature type="domain" description="Outer membrane protein beta-barrel" evidence="5">
    <location>
        <begin position="376"/>
        <end position="778"/>
    </location>
</feature>
<evidence type="ECO:0000256" key="3">
    <source>
        <dbReference type="ARBA" id="ARBA00023237"/>
    </source>
</evidence>
<name>A0A8T9T1V5_9BACT</name>
<dbReference type="Pfam" id="PF14905">
    <property type="entry name" value="OMP_b-brl_3"/>
    <property type="match status" value="1"/>
</dbReference>
<evidence type="ECO:0000313" key="6">
    <source>
        <dbReference type="EMBL" id="UOR06953.1"/>
    </source>
</evidence>
<evidence type="ECO:0000256" key="2">
    <source>
        <dbReference type="ARBA" id="ARBA00023136"/>
    </source>
</evidence>
<dbReference type="InterPro" id="IPR041700">
    <property type="entry name" value="OMP_b-brl_3"/>
</dbReference>
<keyword evidence="3" id="KW-0998">Cell outer membrane</keyword>
<dbReference type="RefSeq" id="WP_245096345.1">
    <property type="nucleotide sequence ID" value="NZ_CP095053.1"/>
</dbReference>
<dbReference type="SUPFAM" id="SSF49464">
    <property type="entry name" value="Carboxypeptidase regulatory domain-like"/>
    <property type="match status" value="1"/>
</dbReference>
<evidence type="ECO:0000259" key="5">
    <source>
        <dbReference type="Pfam" id="PF14905"/>
    </source>
</evidence>
<keyword evidence="7" id="KW-1185">Reference proteome</keyword>
<dbReference type="PANTHER" id="PTHR40980">
    <property type="entry name" value="PLUG DOMAIN-CONTAINING PROTEIN"/>
    <property type="match status" value="1"/>
</dbReference>
<evidence type="ECO:0000313" key="7">
    <source>
        <dbReference type="Proteomes" id="UP000829925"/>
    </source>
</evidence>
<reference evidence="6 7" key="1">
    <citation type="submission" date="2022-04" db="EMBL/GenBank/DDBJ databases">
        <title>Hymenobacter sp. isolated from the air.</title>
        <authorList>
            <person name="Won M."/>
            <person name="Lee C.-M."/>
            <person name="Woen H.-Y."/>
            <person name="Kwon S.-W."/>
        </authorList>
    </citation>
    <scope>NUCLEOTIDE SEQUENCE [LARGE SCALE GENOMIC DNA]</scope>
    <source>
        <strain evidence="7">5413 J-13</strain>
    </source>
</reference>
<protein>
    <submittedName>
        <fullName evidence="6">TonB-dependent receptor</fullName>
    </submittedName>
</protein>
<dbReference type="GO" id="GO:0009279">
    <property type="term" value="C:cell outer membrane"/>
    <property type="evidence" value="ECO:0007669"/>
    <property type="project" value="UniProtKB-SubCell"/>
</dbReference>
<keyword evidence="2" id="KW-0472">Membrane</keyword>
<dbReference type="KEGG" id="haei:MUN82_07580"/>
<keyword evidence="6" id="KW-0675">Receptor</keyword>
<dbReference type="InterPro" id="IPR036942">
    <property type="entry name" value="Beta-barrel_TonB_sf"/>
</dbReference>
<evidence type="ECO:0000256" key="1">
    <source>
        <dbReference type="ARBA" id="ARBA00004442"/>
    </source>
</evidence>
<dbReference type="AlphaFoldDB" id="A0A8T9T1V5"/>
<dbReference type="Gene3D" id="2.60.40.1120">
    <property type="entry name" value="Carboxypeptidase-like, regulatory domain"/>
    <property type="match status" value="1"/>
</dbReference>
<proteinExistence type="predicted"/>
<sequence>MKICTLLATFGLLLLSERIHAQQSASVTGSVRDATGRPLALATAVLLHLPDSAVVAAQPTNEQGDYSFTRVAAGRYCLKALLLSYRPARSASFVVGSGPVIVPPLTLTPLSTTLQGVTVQGRLPALEQLADRTVLHVDRLNTAGDNALEVLRKAPGIQLYKDENIVYRGSTGVLILLDGKQTYMSGEALKAYLKSLPASAISQLELLPNPPASLDAAGTAGVLNIRLKRTQRPGLSGTATVAGGYGRYEKASGSTNLHYNVGKVRLFARLSTGRSNSFNRLVQVRHIRDTVYRQVNYWHPLGHSVNYAVGAEVALTPRQTLGGQVRGSRYTETAPTTSETIITGAAGQPVGRLQMDNPQASRSDNAGLNLNYRFALDTLGRELSADVDYVRYTSSADQTFTNLAFTPLSDVARDAGRLRSAESSAVTVRAAKVDYLHPVAGTTWRAETGAKVSWVTTRSALAFDTFAGDIWQPDPLRTNEFEYNETITAAYLSLSTTLGKLRLKGGLRGEHTHSVGASPITGQRVRRDYAQLFPSLFAIYKFSEHDQVGVSGSRRITRPNYQSLNPFLSYTDAYTAHQGNPYLAPSLAMSAVLTYTHRNFQVLGLSYLRATNGINDVVYQNDETKVSTSIEQNLAQATTLILSCGGHSDVTKWWGVDNQLAGSYAQTHTQMEGQPVRLAQFGWSASSDHTFTLPRHFLLTVGGNYRSPTVQGLYYVRANGSLNLGLKKQLWQERATLSLRLTDLFYTDQWRSYLRYNNVNMTWNNQYESRKVLVSFTWKIGNGKVMSRRTAGSQEEENRVSN</sequence>
<feature type="signal peptide" evidence="4">
    <location>
        <begin position="1"/>
        <end position="21"/>
    </location>
</feature>
<organism evidence="6 7">
    <name type="scientific">Hymenobacter aerilatus</name>
    <dbReference type="NCBI Taxonomy" id="2932251"/>
    <lineage>
        <taxon>Bacteria</taxon>
        <taxon>Pseudomonadati</taxon>
        <taxon>Bacteroidota</taxon>
        <taxon>Cytophagia</taxon>
        <taxon>Cytophagales</taxon>
        <taxon>Hymenobacteraceae</taxon>
        <taxon>Hymenobacter</taxon>
    </lineage>
</organism>
<dbReference type="PANTHER" id="PTHR40980:SF4">
    <property type="entry name" value="TONB-DEPENDENT RECEPTOR-LIKE BETA-BARREL DOMAIN-CONTAINING PROTEIN"/>
    <property type="match status" value="1"/>
</dbReference>
<gene>
    <name evidence="6" type="ORF">MUN82_07580</name>
</gene>
<keyword evidence="4" id="KW-0732">Signal</keyword>
<dbReference type="Proteomes" id="UP000829925">
    <property type="component" value="Chromosome"/>
</dbReference>
<dbReference type="EMBL" id="CP095053">
    <property type="protein sequence ID" value="UOR06953.1"/>
    <property type="molecule type" value="Genomic_DNA"/>
</dbReference>